<dbReference type="EMBL" id="FN692037">
    <property type="protein sequence ID" value="CBL49542.1"/>
    <property type="molecule type" value="Genomic_DNA"/>
</dbReference>
<dbReference type="GO" id="GO:0003676">
    <property type="term" value="F:nucleic acid binding"/>
    <property type="evidence" value="ECO:0007669"/>
    <property type="project" value="InterPro"/>
</dbReference>
<dbReference type="RefSeq" id="WP_013085658.1">
    <property type="nucleotide sequence ID" value="NC_014106.1"/>
</dbReference>
<keyword evidence="3" id="KW-0378">Hydrolase</keyword>
<reference key="2">
    <citation type="submission" date="2010-03" db="EMBL/GenBank/DDBJ databases">
        <title>Genome Sequence of Lactobacillus crispatus ST1.</title>
        <authorList>
            <person name="Ojala T."/>
            <person name="Kuparinen V."/>
            <person name="Koskinen J.P."/>
            <person name="Alatalo E."/>
            <person name="Holm L."/>
            <person name="Auvinen P."/>
            <person name="Edelman S."/>
            <person name="Westerlund-Wikstroem B."/>
            <person name="Korhonen T.K."/>
            <person name="Paulin L."/>
            <person name="Kankainen M."/>
        </authorList>
    </citation>
    <scope>NUCLEOTIDE SEQUENCE</scope>
    <source>
        <strain>ST1</strain>
    </source>
</reference>
<dbReference type="HOGENOM" id="CLU_911511_0_0_9"/>
<dbReference type="CDD" id="cd00085">
    <property type="entry name" value="HNHc"/>
    <property type="match status" value="1"/>
</dbReference>
<evidence type="ECO:0000259" key="2">
    <source>
        <dbReference type="SMART" id="SM00507"/>
    </source>
</evidence>
<dbReference type="Gene3D" id="1.10.30.50">
    <property type="match status" value="1"/>
</dbReference>
<dbReference type="Proteomes" id="UP000002371">
    <property type="component" value="Chromosome"/>
</dbReference>
<reference evidence="3 4" key="1">
    <citation type="journal article" date="2010" name="J. Bacteriol.">
        <title>Genome sequence of Lactobacillus crispatus ST1.</title>
        <authorList>
            <person name="Ojala T."/>
            <person name="Kuparinen V."/>
            <person name="Koskinen J.P."/>
            <person name="Alatalo E."/>
            <person name="Holm L."/>
            <person name="Auvinen P."/>
            <person name="Edelman S."/>
            <person name="Westerlund-Wikstrom B."/>
            <person name="Korhonen T.K."/>
            <person name="Paulin L."/>
            <person name="Kankainen M."/>
        </authorList>
    </citation>
    <scope>NUCLEOTIDE SEQUENCE [LARGE SCALE GENOMIC DNA]</scope>
    <source>
        <strain evidence="3 4">ST1</strain>
    </source>
</reference>
<evidence type="ECO:0000313" key="3">
    <source>
        <dbReference type="EMBL" id="CBL49542.1"/>
    </source>
</evidence>
<proteinExistence type="predicted"/>
<name>D5H0K7_LACCS</name>
<gene>
    <name evidence="3" type="ordered locus">LCRIS_00095</name>
</gene>
<dbReference type="GO" id="GO:0004519">
    <property type="term" value="F:endonuclease activity"/>
    <property type="evidence" value="ECO:0007669"/>
    <property type="project" value="UniProtKB-KW"/>
</dbReference>
<dbReference type="InterPro" id="IPR003615">
    <property type="entry name" value="HNH_nuc"/>
</dbReference>
<keyword evidence="1" id="KW-0175">Coiled coil</keyword>
<protein>
    <submittedName>
        <fullName evidence="3">Restriction endonuclease</fullName>
    </submittedName>
</protein>
<keyword evidence="3" id="KW-0255">Endonuclease</keyword>
<dbReference type="InterPro" id="IPR002711">
    <property type="entry name" value="HNH"/>
</dbReference>
<sequence>MKFLCSSCGLRMDSLHFKQEGLMNPKLTSICDICLMRDLKPEDYANETVATFAQSLLYTFVGKKEGNPERDWIVKNKKNRKRYEAFLQDYDGNEIARSQIKRSDLNIAIIKSEDGKLGYVPDQGVTFAQNLEKLGLEVNFQLNEVDFIDRERIRAKYKYRCQYCGRRGRSVDHKDPVSLSHNNDLNNLTLSCAECNRIKSDMPYQLFIKLNNGIVDINKKLVKYENALGTLKEEFEHRRRYLAAQVHLKCVINDPELNAIRKQNKSLQDAIDSLQSDYDDLRLTRKTYFDTGWKLARIKEKKDII</sequence>
<dbReference type="GO" id="GO:0008270">
    <property type="term" value="F:zinc ion binding"/>
    <property type="evidence" value="ECO:0007669"/>
    <property type="project" value="InterPro"/>
</dbReference>
<feature type="coiled-coil region" evidence="1">
    <location>
        <begin position="214"/>
        <end position="284"/>
    </location>
</feature>
<dbReference type="AlphaFoldDB" id="D5H0K7"/>
<organism evidence="3 4">
    <name type="scientific">Lactobacillus crispatus (strain ST1)</name>
    <dbReference type="NCBI Taxonomy" id="748671"/>
    <lineage>
        <taxon>Bacteria</taxon>
        <taxon>Bacillati</taxon>
        <taxon>Bacillota</taxon>
        <taxon>Bacilli</taxon>
        <taxon>Lactobacillales</taxon>
        <taxon>Lactobacillaceae</taxon>
        <taxon>Lactobacillus</taxon>
    </lineage>
</organism>
<evidence type="ECO:0000256" key="1">
    <source>
        <dbReference type="SAM" id="Coils"/>
    </source>
</evidence>
<dbReference type="eggNOG" id="COG1403">
    <property type="taxonomic scope" value="Bacteria"/>
</dbReference>
<accession>D5H0K7</accession>
<dbReference type="KEGG" id="lcr:LCRIS_00095"/>
<evidence type="ECO:0000313" key="4">
    <source>
        <dbReference type="Proteomes" id="UP000002371"/>
    </source>
</evidence>
<dbReference type="SMART" id="SM00507">
    <property type="entry name" value="HNHc"/>
    <property type="match status" value="1"/>
</dbReference>
<keyword evidence="3" id="KW-0540">Nuclease</keyword>
<feature type="domain" description="HNH nuclease" evidence="2">
    <location>
        <begin position="148"/>
        <end position="197"/>
    </location>
</feature>
<dbReference type="Pfam" id="PF01844">
    <property type="entry name" value="HNH"/>
    <property type="match status" value="1"/>
</dbReference>